<dbReference type="Proteomes" id="UP000291020">
    <property type="component" value="Unassembled WGS sequence"/>
</dbReference>
<organism evidence="1 2">
    <name type="scientific">Gopherus agassizii</name>
    <name type="common">Agassiz's desert tortoise</name>
    <dbReference type="NCBI Taxonomy" id="38772"/>
    <lineage>
        <taxon>Eukaryota</taxon>
        <taxon>Metazoa</taxon>
        <taxon>Chordata</taxon>
        <taxon>Craniata</taxon>
        <taxon>Vertebrata</taxon>
        <taxon>Euteleostomi</taxon>
        <taxon>Archelosauria</taxon>
        <taxon>Testudinata</taxon>
        <taxon>Testudines</taxon>
        <taxon>Cryptodira</taxon>
        <taxon>Durocryptodira</taxon>
        <taxon>Testudinoidea</taxon>
        <taxon>Testudinidae</taxon>
        <taxon>Gopherus</taxon>
    </lineage>
</organism>
<proteinExistence type="predicted"/>
<keyword evidence="2" id="KW-1185">Reference proteome</keyword>
<name>A0A452HDW8_9SAUR</name>
<dbReference type="AlphaFoldDB" id="A0A452HDW8"/>
<protein>
    <submittedName>
        <fullName evidence="1">Uncharacterized protein</fullName>
    </submittedName>
</protein>
<accession>A0A452HDW8</accession>
<evidence type="ECO:0000313" key="2">
    <source>
        <dbReference type="Proteomes" id="UP000291020"/>
    </source>
</evidence>
<evidence type="ECO:0000313" key="1">
    <source>
        <dbReference type="Ensembl" id="ENSGAGP00000013007.1"/>
    </source>
</evidence>
<reference evidence="1" key="3">
    <citation type="submission" date="2025-09" db="UniProtKB">
        <authorList>
            <consortium name="Ensembl"/>
        </authorList>
    </citation>
    <scope>IDENTIFICATION</scope>
</reference>
<reference evidence="2" key="1">
    <citation type="journal article" date="2017" name="PLoS ONE">
        <title>The Agassiz's desert tortoise genome provides a resource for the conservation of a threatened species.</title>
        <authorList>
            <person name="Tollis M."/>
            <person name="DeNardo D.F."/>
            <person name="Cornelius J.A."/>
            <person name="Dolby G.A."/>
            <person name="Edwards T."/>
            <person name="Henen B.T."/>
            <person name="Karl A.E."/>
            <person name="Murphy R.W."/>
            <person name="Kusumi K."/>
        </authorList>
    </citation>
    <scope>NUCLEOTIDE SEQUENCE [LARGE SCALE GENOMIC DNA]</scope>
</reference>
<reference evidence="1" key="2">
    <citation type="submission" date="2025-08" db="UniProtKB">
        <authorList>
            <consortium name="Ensembl"/>
        </authorList>
    </citation>
    <scope>IDENTIFICATION</scope>
</reference>
<sequence length="104" mass="11731">ICYLLMFQRTGFLYHWEKCFGISLKSPGVLEWHTSKGLSLKSPTAFAQSKRVILSLAILDSVFQKSPIPSTLKTCQTQYTLFNDFSHCLRKTTSCLLISTGSFS</sequence>
<dbReference type="Ensembl" id="ENSGAGT00000014904.1">
    <property type="protein sequence ID" value="ENSGAGP00000013007.1"/>
    <property type="gene ID" value="ENSGAGG00000009987.1"/>
</dbReference>